<feature type="compositionally biased region" description="Basic and acidic residues" evidence="1">
    <location>
        <begin position="42"/>
        <end position="54"/>
    </location>
</feature>
<proteinExistence type="predicted"/>
<keyword evidence="2" id="KW-1133">Transmembrane helix</keyword>
<gene>
    <name evidence="3" type="ORF">CPB83DRAFT_186183</name>
</gene>
<protein>
    <submittedName>
        <fullName evidence="3">Uncharacterized protein</fullName>
    </submittedName>
</protein>
<organism evidence="3 4">
    <name type="scientific">Crepidotus variabilis</name>
    <dbReference type="NCBI Taxonomy" id="179855"/>
    <lineage>
        <taxon>Eukaryota</taxon>
        <taxon>Fungi</taxon>
        <taxon>Dikarya</taxon>
        <taxon>Basidiomycota</taxon>
        <taxon>Agaricomycotina</taxon>
        <taxon>Agaricomycetes</taxon>
        <taxon>Agaricomycetidae</taxon>
        <taxon>Agaricales</taxon>
        <taxon>Agaricineae</taxon>
        <taxon>Crepidotaceae</taxon>
        <taxon>Crepidotus</taxon>
    </lineage>
</organism>
<accession>A0A9P6JQX3</accession>
<feature type="transmembrane region" description="Helical" evidence="2">
    <location>
        <begin position="17"/>
        <end position="34"/>
    </location>
</feature>
<dbReference type="Proteomes" id="UP000807306">
    <property type="component" value="Unassembled WGS sequence"/>
</dbReference>
<evidence type="ECO:0000256" key="1">
    <source>
        <dbReference type="SAM" id="MobiDB-lite"/>
    </source>
</evidence>
<dbReference type="EMBL" id="MU157841">
    <property type="protein sequence ID" value="KAF9530147.1"/>
    <property type="molecule type" value="Genomic_DNA"/>
</dbReference>
<reference evidence="3" key="1">
    <citation type="submission" date="2020-11" db="EMBL/GenBank/DDBJ databases">
        <authorList>
            <consortium name="DOE Joint Genome Institute"/>
            <person name="Ahrendt S."/>
            <person name="Riley R."/>
            <person name="Andreopoulos W."/>
            <person name="Labutti K."/>
            <person name="Pangilinan J."/>
            <person name="Ruiz-Duenas F.J."/>
            <person name="Barrasa J.M."/>
            <person name="Sanchez-Garcia M."/>
            <person name="Camarero S."/>
            <person name="Miyauchi S."/>
            <person name="Serrano A."/>
            <person name="Linde D."/>
            <person name="Babiker R."/>
            <person name="Drula E."/>
            <person name="Ayuso-Fernandez I."/>
            <person name="Pacheco R."/>
            <person name="Padilla G."/>
            <person name="Ferreira P."/>
            <person name="Barriuso J."/>
            <person name="Kellner H."/>
            <person name="Castanera R."/>
            <person name="Alfaro M."/>
            <person name="Ramirez L."/>
            <person name="Pisabarro A.G."/>
            <person name="Kuo A."/>
            <person name="Tritt A."/>
            <person name="Lipzen A."/>
            <person name="He G."/>
            <person name="Yan M."/>
            <person name="Ng V."/>
            <person name="Cullen D."/>
            <person name="Martin F."/>
            <person name="Rosso M.-N."/>
            <person name="Henrissat B."/>
            <person name="Hibbett D."/>
            <person name="Martinez A.T."/>
            <person name="Grigoriev I.V."/>
        </authorList>
    </citation>
    <scope>NUCLEOTIDE SEQUENCE</scope>
    <source>
        <strain evidence="3">CBS 506.95</strain>
    </source>
</reference>
<feature type="region of interest" description="Disordered" evidence="1">
    <location>
        <begin position="42"/>
        <end position="138"/>
    </location>
</feature>
<keyword evidence="2" id="KW-0472">Membrane</keyword>
<keyword evidence="4" id="KW-1185">Reference proteome</keyword>
<feature type="compositionally biased region" description="Basic and acidic residues" evidence="1">
    <location>
        <begin position="95"/>
        <end position="111"/>
    </location>
</feature>
<keyword evidence="2" id="KW-0812">Transmembrane</keyword>
<comment type="caution">
    <text evidence="3">The sequence shown here is derived from an EMBL/GenBank/DDBJ whole genome shotgun (WGS) entry which is preliminary data.</text>
</comment>
<evidence type="ECO:0000313" key="3">
    <source>
        <dbReference type="EMBL" id="KAF9530147.1"/>
    </source>
</evidence>
<evidence type="ECO:0000313" key="4">
    <source>
        <dbReference type="Proteomes" id="UP000807306"/>
    </source>
</evidence>
<dbReference type="OrthoDB" id="2850836at2759"/>
<name>A0A9P6JQX3_9AGAR</name>
<dbReference type="AlphaFoldDB" id="A0A9P6JQX3"/>
<evidence type="ECO:0000256" key="2">
    <source>
        <dbReference type="SAM" id="Phobius"/>
    </source>
</evidence>
<sequence>MATHFNTSLPSGPGGKGFLVVGSLVAASLGGFYASMLSSKRKQEETGTNPHHEQLLANYGRKPVPGEPASSVILARYSDNPPAHRGDYHSAYGHNTRDNYKNSPEYTEHGETLLYMVPPPQRARKDGSGKAYTKSPDYVDSYDKIKRVKKQIRDAEPPQA</sequence>